<dbReference type="RefSeq" id="WP_145754215.1">
    <property type="nucleotide sequence ID" value="NZ_VITN01000032.1"/>
</dbReference>
<dbReference type="GO" id="GO:0043565">
    <property type="term" value="F:sequence-specific DNA binding"/>
    <property type="evidence" value="ECO:0007669"/>
    <property type="project" value="TreeGrafter"/>
</dbReference>
<dbReference type="InterPro" id="IPR019887">
    <property type="entry name" value="Tscrpt_reg_AsnC/Lrp_C"/>
</dbReference>
<feature type="domain" description="Transcription regulator AsnC/Lrp ligand binding" evidence="1">
    <location>
        <begin position="5"/>
        <end position="78"/>
    </location>
</feature>
<sequence>MAFIEVRQDRAGPDVFKIFAYAIAPMDEVQECHMVASGFDYLIKVRVADMAAYRAFLGDKFSSIASVAQTHTYMAMEEVKSTAAIPVPVR</sequence>
<evidence type="ECO:0000313" key="3">
    <source>
        <dbReference type="Proteomes" id="UP000319859"/>
    </source>
</evidence>
<dbReference type="Proteomes" id="UP000319859">
    <property type="component" value="Unassembled WGS sequence"/>
</dbReference>
<dbReference type="GO" id="GO:0043200">
    <property type="term" value="P:response to amino acid"/>
    <property type="evidence" value="ECO:0007669"/>
    <property type="project" value="TreeGrafter"/>
</dbReference>
<reference evidence="2 3" key="1">
    <citation type="submission" date="2019-06" db="EMBL/GenBank/DDBJ databases">
        <title>Genomic Encyclopedia of Type Strains, Phase IV (KMG-V): Genome sequencing to study the core and pangenomes of soil and plant-associated prokaryotes.</title>
        <authorList>
            <person name="Whitman W."/>
        </authorList>
    </citation>
    <scope>NUCLEOTIDE SEQUENCE [LARGE SCALE GENOMIC DNA]</scope>
    <source>
        <strain evidence="2 3">BR 11880</strain>
    </source>
</reference>
<evidence type="ECO:0000313" key="2">
    <source>
        <dbReference type="EMBL" id="TWB10770.1"/>
    </source>
</evidence>
<dbReference type="Pfam" id="PF01037">
    <property type="entry name" value="AsnC_trans_reg"/>
    <property type="match status" value="1"/>
</dbReference>
<dbReference type="GO" id="GO:0005829">
    <property type="term" value="C:cytosol"/>
    <property type="evidence" value="ECO:0007669"/>
    <property type="project" value="TreeGrafter"/>
</dbReference>
<dbReference type="PANTHER" id="PTHR30154">
    <property type="entry name" value="LEUCINE-RESPONSIVE REGULATORY PROTEIN"/>
    <property type="match status" value="1"/>
</dbReference>
<dbReference type="InterPro" id="IPR011008">
    <property type="entry name" value="Dimeric_a/b-barrel"/>
</dbReference>
<dbReference type="EMBL" id="VITN01000032">
    <property type="protein sequence ID" value="TWB10770.1"/>
    <property type="molecule type" value="Genomic_DNA"/>
</dbReference>
<comment type="caution">
    <text evidence="2">The sequence shown here is derived from an EMBL/GenBank/DDBJ whole genome shotgun (WGS) entry which is preliminary data.</text>
</comment>
<dbReference type="OrthoDB" id="9813313at2"/>
<gene>
    <name evidence="2" type="ORF">FBZ89_13239</name>
</gene>
<dbReference type="SUPFAM" id="SSF54909">
    <property type="entry name" value="Dimeric alpha+beta barrel"/>
    <property type="match status" value="1"/>
</dbReference>
<accession>A0A560EN45</accession>
<dbReference type="AlphaFoldDB" id="A0A560EN45"/>
<evidence type="ECO:0000259" key="1">
    <source>
        <dbReference type="Pfam" id="PF01037"/>
    </source>
</evidence>
<dbReference type="Gene3D" id="3.30.70.920">
    <property type="match status" value="1"/>
</dbReference>
<name>A0A560EN45_9PROT</name>
<dbReference type="PANTHER" id="PTHR30154:SF0">
    <property type="entry name" value="LEUCINE-RESPONSIVE REGULATORY PROTEIN"/>
    <property type="match status" value="1"/>
</dbReference>
<proteinExistence type="predicted"/>
<protein>
    <submittedName>
        <fullName evidence="2">AsnC-like helix-turn-helix protein</fullName>
    </submittedName>
</protein>
<organism evidence="2 3">
    <name type="scientific">Nitrospirillum amazonense</name>
    <dbReference type="NCBI Taxonomy" id="28077"/>
    <lineage>
        <taxon>Bacteria</taxon>
        <taxon>Pseudomonadati</taxon>
        <taxon>Pseudomonadota</taxon>
        <taxon>Alphaproteobacteria</taxon>
        <taxon>Rhodospirillales</taxon>
        <taxon>Azospirillaceae</taxon>
        <taxon>Nitrospirillum</taxon>
    </lineage>
</organism>